<dbReference type="Proteomes" id="UP000235786">
    <property type="component" value="Unassembled WGS sequence"/>
</dbReference>
<feature type="transmembrane region" description="Helical" evidence="6">
    <location>
        <begin position="107"/>
        <end position="125"/>
    </location>
</feature>
<evidence type="ECO:0000256" key="5">
    <source>
        <dbReference type="ARBA" id="ARBA00023136"/>
    </source>
</evidence>
<feature type="domain" description="Reticulon" evidence="8">
    <location>
        <begin position="96"/>
        <end position="293"/>
    </location>
</feature>
<evidence type="ECO:0000256" key="1">
    <source>
        <dbReference type="ARBA" id="ARBA00004477"/>
    </source>
</evidence>
<gene>
    <name evidence="9" type="ORF">L207DRAFT_506681</name>
</gene>
<evidence type="ECO:0000256" key="4">
    <source>
        <dbReference type="ARBA" id="ARBA00022989"/>
    </source>
</evidence>
<evidence type="ECO:0000256" key="3">
    <source>
        <dbReference type="ARBA" id="ARBA00022824"/>
    </source>
</evidence>
<dbReference type="STRING" id="1149755.A0A2J6SAC5"/>
<evidence type="ECO:0000256" key="6">
    <source>
        <dbReference type="RuleBase" id="RU363132"/>
    </source>
</evidence>
<dbReference type="GO" id="GO:0005789">
    <property type="term" value="C:endoplasmic reticulum membrane"/>
    <property type="evidence" value="ECO:0007669"/>
    <property type="project" value="UniProtKB-SubCell"/>
</dbReference>
<evidence type="ECO:0000313" key="10">
    <source>
        <dbReference type="Proteomes" id="UP000235786"/>
    </source>
</evidence>
<organism evidence="9 10">
    <name type="scientific">Hyaloscypha variabilis (strain UAMH 11265 / GT02V1 / F)</name>
    <name type="common">Meliniomyces variabilis</name>
    <dbReference type="NCBI Taxonomy" id="1149755"/>
    <lineage>
        <taxon>Eukaryota</taxon>
        <taxon>Fungi</taxon>
        <taxon>Dikarya</taxon>
        <taxon>Ascomycota</taxon>
        <taxon>Pezizomycotina</taxon>
        <taxon>Leotiomycetes</taxon>
        <taxon>Helotiales</taxon>
        <taxon>Hyaloscyphaceae</taxon>
        <taxon>Hyaloscypha</taxon>
        <taxon>Hyaloscypha variabilis</taxon>
    </lineage>
</organism>
<evidence type="ECO:0000259" key="8">
    <source>
        <dbReference type="PROSITE" id="PS50845"/>
    </source>
</evidence>
<feature type="compositionally biased region" description="Polar residues" evidence="7">
    <location>
        <begin position="1"/>
        <end position="21"/>
    </location>
</feature>
<feature type="region of interest" description="Disordered" evidence="7">
    <location>
        <begin position="1"/>
        <end position="24"/>
    </location>
</feature>
<protein>
    <recommendedName>
        <fullName evidence="6">Reticulon-like protein</fullName>
    </recommendedName>
</protein>
<feature type="transmembrane region" description="Helical" evidence="6">
    <location>
        <begin position="195"/>
        <end position="217"/>
    </location>
</feature>
<evidence type="ECO:0000313" key="9">
    <source>
        <dbReference type="EMBL" id="PMD47721.1"/>
    </source>
</evidence>
<dbReference type="OrthoDB" id="567788at2759"/>
<dbReference type="Pfam" id="PF02453">
    <property type="entry name" value="Reticulon"/>
    <property type="match status" value="1"/>
</dbReference>
<feature type="region of interest" description="Disordered" evidence="7">
    <location>
        <begin position="302"/>
        <end position="352"/>
    </location>
</feature>
<reference evidence="9 10" key="1">
    <citation type="submission" date="2016-04" db="EMBL/GenBank/DDBJ databases">
        <title>A degradative enzymes factory behind the ericoid mycorrhizal symbiosis.</title>
        <authorList>
            <consortium name="DOE Joint Genome Institute"/>
            <person name="Martino E."/>
            <person name="Morin E."/>
            <person name="Grelet G."/>
            <person name="Kuo A."/>
            <person name="Kohler A."/>
            <person name="Daghino S."/>
            <person name="Barry K."/>
            <person name="Choi C."/>
            <person name="Cichocki N."/>
            <person name="Clum A."/>
            <person name="Copeland A."/>
            <person name="Hainaut M."/>
            <person name="Haridas S."/>
            <person name="Labutti K."/>
            <person name="Lindquist E."/>
            <person name="Lipzen A."/>
            <person name="Khouja H.-R."/>
            <person name="Murat C."/>
            <person name="Ohm R."/>
            <person name="Olson A."/>
            <person name="Spatafora J."/>
            <person name="Veneault-Fourrey C."/>
            <person name="Henrissat B."/>
            <person name="Grigoriev I."/>
            <person name="Martin F."/>
            <person name="Perotto S."/>
        </authorList>
    </citation>
    <scope>NUCLEOTIDE SEQUENCE [LARGE SCALE GENOMIC DNA]</scope>
    <source>
        <strain evidence="9 10">F</strain>
    </source>
</reference>
<keyword evidence="4 6" id="KW-1133">Transmembrane helix</keyword>
<keyword evidence="5 6" id="KW-0472">Membrane</keyword>
<proteinExistence type="predicted"/>
<keyword evidence="2 6" id="KW-0812">Transmembrane</keyword>
<feature type="compositionally biased region" description="Basic and acidic residues" evidence="7">
    <location>
        <begin position="314"/>
        <end position="337"/>
    </location>
</feature>
<dbReference type="PROSITE" id="PS50845">
    <property type="entry name" value="RETICULON"/>
    <property type="match status" value="1"/>
</dbReference>
<dbReference type="EMBL" id="KZ613938">
    <property type="protein sequence ID" value="PMD47721.1"/>
    <property type="molecule type" value="Genomic_DNA"/>
</dbReference>
<feature type="transmembrane region" description="Helical" evidence="6">
    <location>
        <begin position="223"/>
        <end position="241"/>
    </location>
</feature>
<evidence type="ECO:0000256" key="2">
    <source>
        <dbReference type="ARBA" id="ARBA00022692"/>
    </source>
</evidence>
<comment type="subcellular location">
    <subcellularLocation>
        <location evidence="1 6">Endoplasmic reticulum membrane</location>
        <topology evidence="1 6">Multi-pass membrane protein</topology>
    </subcellularLocation>
</comment>
<keyword evidence="10" id="KW-1185">Reference proteome</keyword>
<name>A0A2J6SAC5_HYAVF</name>
<keyword evidence="3 6" id="KW-0256">Endoplasmic reticulum</keyword>
<sequence length="352" mass="38158">MSDLTANDTPVPSVETTNGSGLENAKNTIINNASATANAVKNHPLTQSIANGPVAENIKDQHAKTTSEFSNLAASRTTPTTPAATGQQLTQYHSFFSSLLSWNNPRASGIAYLSIVLFIFAARYLDVLRYAMKLTWVTLAVTVAAEVTGKALFSVGFTSQIRPKKYYTVSKTTLDSIMGDVTELINFFVIESQRIVFAENVFASAAAFVGAFLSYYLIKIVPFWGLTLISTSVLFLSPLIYKTNQELIDHHLKNASDVINSQTEQVKQLASHHAARATETTKQYAGEYAAKAQDLIGSRSRSVSPTITKAEPAAVKKESSPAYKSEDFPAAPKEEFKSVPATSSEQEPLIAT</sequence>
<accession>A0A2J6SAC5</accession>
<dbReference type="InterPro" id="IPR003388">
    <property type="entry name" value="Reticulon"/>
</dbReference>
<dbReference type="AlphaFoldDB" id="A0A2J6SAC5"/>
<evidence type="ECO:0000256" key="7">
    <source>
        <dbReference type="SAM" id="MobiDB-lite"/>
    </source>
</evidence>